<organism evidence="2 3">
    <name type="scientific">Linnemannia exigua</name>
    <dbReference type="NCBI Taxonomy" id="604196"/>
    <lineage>
        <taxon>Eukaryota</taxon>
        <taxon>Fungi</taxon>
        <taxon>Fungi incertae sedis</taxon>
        <taxon>Mucoromycota</taxon>
        <taxon>Mortierellomycotina</taxon>
        <taxon>Mortierellomycetes</taxon>
        <taxon>Mortierellales</taxon>
        <taxon>Mortierellaceae</taxon>
        <taxon>Linnemannia</taxon>
    </lineage>
</organism>
<dbReference type="EMBL" id="JAAAIL010003112">
    <property type="protein sequence ID" value="KAG0252383.1"/>
    <property type="molecule type" value="Genomic_DNA"/>
</dbReference>
<feature type="region of interest" description="Disordered" evidence="1">
    <location>
        <begin position="87"/>
        <end position="112"/>
    </location>
</feature>
<evidence type="ECO:0000313" key="3">
    <source>
        <dbReference type="Proteomes" id="UP001194580"/>
    </source>
</evidence>
<evidence type="ECO:0000256" key="1">
    <source>
        <dbReference type="SAM" id="MobiDB-lite"/>
    </source>
</evidence>
<sequence>MTTIQTITPPTTPTRTDSDHQVKSQQSPPAVPKKKRLVLREQSSLRMSTPTTKKRMPLQEISLVDLENRVAGGGAKPGALLSFQAPNSNVQSQSRSHHRHVSPAVSSSRRLL</sequence>
<keyword evidence="3" id="KW-1185">Reference proteome</keyword>
<accession>A0AAD4H0Q5</accession>
<comment type="caution">
    <text evidence="2">The sequence shown here is derived from an EMBL/GenBank/DDBJ whole genome shotgun (WGS) entry which is preliminary data.</text>
</comment>
<feature type="compositionally biased region" description="Polar residues" evidence="1">
    <location>
        <begin position="41"/>
        <end position="51"/>
    </location>
</feature>
<dbReference type="Proteomes" id="UP001194580">
    <property type="component" value="Unassembled WGS sequence"/>
</dbReference>
<protein>
    <submittedName>
        <fullName evidence="2">Uncharacterized protein</fullName>
    </submittedName>
</protein>
<gene>
    <name evidence="2" type="ORF">BGZ95_006656</name>
</gene>
<evidence type="ECO:0000313" key="2">
    <source>
        <dbReference type="EMBL" id="KAG0252383.1"/>
    </source>
</evidence>
<feature type="region of interest" description="Disordered" evidence="1">
    <location>
        <begin position="1"/>
        <end position="56"/>
    </location>
</feature>
<dbReference type="AlphaFoldDB" id="A0AAD4H0Q5"/>
<name>A0AAD4H0Q5_9FUNG</name>
<feature type="compositionally biased region" description="Low complexity" evidence="1">
    <location>
        <begin position="1"/>
        <end position="15"/>
    </location>
</feature>
<proteinExistence type="predicted"/>
<reference evidence="2" key="1">
    <citation type="journal article" date="2020" name="Fungal Divers.">
        <title>Resolving the Mortierellaceae phylogeny through synthesis of multi-gene phylogenetics and phylogenomics.</title>
        <authorList>
            <person name="Vandepol N."/>
            <person name="Liber J."/>
            <person name="Desiro A."/>
            <person name="Na H."/>
            <person name="Kennedy M."/>
            <person name="Barry K."/>
            <person name="Grigoriev I.V."/>
            <person name="Miller A.N."/>
            <person name="O'Donnell K."/>
            <person name="Stajich J.E."/>
            <person name="Bonito G."/>
        </authorList>
    </citation>
    <scope>NUCLEOTIDE SEQUENCE</scope>
    <source>
        <strain evidence="2">NRRL 28262</strain>
    </source>
</reference>